<dbReference type="EMBL" id="FOME01000001">
    <property type="protein sequence ID" value="SFC51353.1"/>
    <property type="molecule type" value="Genomic_DNA"/>
</dbReference>
<dbReference type="GO" id="GO:0005737">
    <property type="term" value="C:cytoplasm"/>
    <property type="evidence" value="ECO:0007669"/>
    <property type="project" value="TreeGrafter"/>
</dbReference>
<dbReference type="InterPro" id="IPR005000">
    <property type="entry name" value="Aldolase/citrate-lyase_domain"/>
</dbReference>
<evidence type="ECO:0000313" key="7">
    <source>
        <dbReference type="Proteomes" id="UP000199690"/>
    </source>
</evidence>
<evidence type="ECO:0000256" key="1">
    <source>
        <dbReference type="ARBA" id="ARBA00005568"/>
    </source>
</evidence>
<gene>
    <name evidence="5" type="ORF">SAMN02982929_00099</name>
    <name evidence="6" type="ORF">SAMN05216506_101933</name>
</gene>
<dbReference type="GO" id="GO:0046872">
    <property type="term" value="F:metal ion binding"/>
    <property type="evidence" value="ECO:0007669"/>
    <property type="project" value="UniProtKB-KW"/>
</dbReference>
<dbReference type="EMBL" id="FNVB01000002">
    <property type="protein sequence ID" value="SEF56780.1"/>
    <property type="molecule type" value="Genomic_DNA"/>
</dbReference>
<dbReference type="PANTHER" id="PTHR30502">
    <property type="entry name" value="2-KETO-3-DEOXY-L-RHAMNONATE ALDOLASE"/>
    <property type="match status" value="1"/>
</dbReference>
<evidence type="ECO:0000313" key="8">
    <source>
        <dbReference type="Proteomes" id="UP000236729"/>
    </source>
</evidence>
<name>A0A1H5T1U9_9PSEU</name>
<dbReference type="Pfam" id="PF03328">
    <property type="entry name" value="HpcH_HpaI"/>
    <property type="match status" value="1"/>
</dbReference>
<evidence type="ECO:0000313" key="5">
    <source>
        <dbReference type="EMBL" id="SEF56780.1"/>
    </source>
</evidence>
<dbReference type="InterPro" id="IPR015813">
    <property type="entry name" value="Pyrv/PenolPyrv_kinase-like_dom"/>
</dbReference>
<dbReference type="Proteomes" id="UP000236729">
    <property type="component" value="Unassembled WGS sequence"/>
</dbReference>
<evidence type="ECO:0000313" key="6">
    <source>
        <dbReference type="EMBL" id="SFC51353.1"/>
    </source>
</evidence>
<comment type="similarity">
    <text evidence="1">Belongs to the HpcH/HpaI aldolase family.</text>
</comment>
<dbReference type="SUPFAM" id="SSF51621">
    <property type="entry name" value="Phosphoenolpyruvate/pyruvate domain"/>
    <property type="match status" value="1"/>
</dbReference>
<feature type="domain" description="HpcH/HpaI aldolase/citrate lyase" evidence="4">
    <location>
        <begin position="18"/>
        <end position="240"/>
    </location>
</feature>
<evidence type="ECO:0000256" key="2">
    <source>
        <dbReference type="ARBA" id="ARBA00022723"/>
    </source>
</evidence>
<keyword evidence="7" id="KW-1185">Reference proteome</keyword>
<dbReference type="InterPro" id="IPR050251">
    <property type="entry name" value="HpcH-HpaI_aldolase"/>
</dbReference>
<dbReference type="SMR" id="A0A1H5T1U9"/>
<reference evidence="7 8" key="1">
    <citation type="submission" date="2016-10" db="EMBL/GenBank/DDBJ databases">
        <authorList>
            <person name="Varghese N."/>
            <person name="Submissions S."/>
        </authorList>
    </citation>
    <scope>NUCLEOTIDE SEQUENCE [LARGE SCALE GENOMIC DNA]</scope>
    <source>
        <strain evidence="8">ATCC 20501</strain>
        <strain evidence="6 7">CGMCC 4.3529</strain>
    </source>
</reference>
<dbReference type="PANTHER" id="PTHR30502:SF0">
    <property type="entry name" value="PHOSPHOENOLPYRUVATE CARBOXYLASE FAMILY PROTEIN"/>
    <property type="match status" value="1"/>
</dbReference>
<evidence type="ECO:0000256" key="3">
    <source>
        <dbReference type="ARBA" id="ARBA00023239"/>
    </source>
</evidence>
<organism evidence="5 8">
    <name type="scientific">Saccharopolyspora kobensis</name>
    <dbReference type="NCBI Taxonomy" id="146035"/>
    <lineage>
        <taxon>Bacteria</taxon>
        <taxon>Bacillati</taxon>
        <taxon>Actinomycetota</taxon>
        <taxon>Actinomycetes</taxon>
        <taxon>Pseudonocardiales</taxon>
        <taxon>Pseudonocardiaceae</taxon>
        <taxon>Saccharopolyspora</taxon>
    </lineage>
</organism>
<keyword evidence="3" id="KW-0456">Lyase</keyword>
<dbReference type="GO" id="GO:0016832">
    <property type="term" value="F:aldehyde-lyase activity"/>
    <property type="evidence" value="ECO:0007669"/>
    <property type="project" value="TreeGrafter"/>
</dbReference>
<dbReference type="AlphaFoldDB" id="A0A1H5T1U9"/>
<keyword evidence="2" id="KW-0479">Metal-binding</keyword>
<sequence length="255" mass="26346">MNALEFARHVRGRRQAVGYWVVLDDPIATERLARLGYDYVVVDAQHGMLGSTGIRNAMLAIDAGATSAAVVRVEQNDPFAIGRVLDAGATGIIVPLVDTAEDAAAAVRATRYPPEGRRSYGPMRSELRVGPDPAEANESVLVLAMIETPEGLANVAGICATPGLDGIYVGPADLRLAVGGATASDPAVDDAFEAALAKIAEAAANAGIAAGIHTPSGEVAAHRLAQGYTYATVSCDLVHLEQAAKAHLSAARGER</sequence>
<reference evidence="5" key="2">
    <citation type="submission" date="2016-10" db="EMBL/GenBank/DDBJ databases">
        <authorList>
            <person name="de Groot N.N."/>
        </authorList>
    </citation>
    <scope>NUCLEOTIDE SEQUENCE [LARGE SCALE GENOMIC DNA]</scope>
    <source>
        <strain evidence="5">ATCC 20501</strain>
    </source>
</reference>
<protein>
    <submittedName>
        <fullName evidence="5">4-hydroxy-2-oxoheptanedioate aldolase</fullName>
    </submittedName>
</protein>
<accession>A0A1I1K032</accession>
<dbReference type="InterPro" id="IPR040442">
    <property type="entry name" value="Pyrv_kinase-like_dom_sf"/>
</dbReference>
<dbReference type="RefSeq" id="WP_218161439.1">
    <property type="nucleotide sequence ID" value="NZ_FNVB01000002.1"/>
</dbReference>
<dbReference type="Gene3D" id="3.20.20.60">
    <property type="entry name" value="Phosphoenolpyruvate-binding domains"/>
    <property type="match status" value="1"/>
</dbReference>
<accession>A0A1H5T1U9</accession>
<dbReference type="Proteomes" id="UP000199690">
    <property type="component" value="Unassembled WGS sequence"/>
</dbReference>
<evidence type="ECO:0000259" key="4">
    <source>
        <dbReference type="Pfam" id="PF03328"/>
    </source>
</evidence>
<proteinExistence type="inferred from homology"/>